<keyword evidence="3 4" id="KW-0418">Kinase</keyword>
<dbReference type="KEGG" id="pchi:PC41400_15245"/>
<dbReference type="SUPFAM" id="SSF110738">
    <property type="entry name" value="Glycerate kinase I"/>
    <property type="match status" value="1"/>
</dbReference>
<dbReference type="EMBL" id="JAMDMJ010000029">
    <property type="protein sequence ID" value="MCY9598426.1"/>
    <property type="molecule type" value="Genomic_DNA"/>
</dbReference>
<dbReference type="Proteomes" id="UP001527202">
    <property type="component" value="Unassembled WGS sequence"/>
</dbReference>
<keyword evidence="2 4" id="KW-0808">Transferase</keyword>
<sequence>MKIVIAPDSYKGSLSAKEAGLAIERGVLGAGIGNFTTSVIPMADGGEGTLECLMESTKGRMVRAVVKDPLGRDISAVFGILGDGRTGIIEMAKSSGLYLLEESERNPLLTSTYGFGQLIAAALDEGCRHFILGLGGSATNDGGAGMLQALGVELRDSGGRPLPAGAGGGALGEVAGITANGLDRRLADCTFTLACDVTNPFTGPRGASAVFGPQKGAAPDMVDRLESNLARFADVIRDCTGTALHRLPGTGAAGGLAGGILAFLNAKLEPGFSIVSAVTGLEAAIKGADLVLTGEGRTDAQTAGGKTPAGVAGLAARHGVPAVVLAGSVGDGIEELYGQGVTAVFSIVNGPMSLEEAMRRTPELLEQTAAQVMRIFAVRK</sequence>
<reference evidence="6 7" key="1">
    <citation type="submission" date="2018-01" db="EMBL/GenBank/DDBJ databases">
        <title>The whole genome sequencing and assembly of Paenibacillus chitinolyticus KCCM 41400 strain.</title>
        <authorList>
            <person name="Kim J.-Y."/>
            <person name="Park M.-K."/>
            <person name="Lee Y.-J."/>
            <person name="Yi H."/>
            <person name="Bahn Y.-S."/>
            <person name="Kim J.F."/>
            <person name="Lee D.-W."/>
        </authorList>
    </citation>
    <scope>NUCLEOTIDE SEQUENCE [LARGE SCALE GENOMIC DNA]</scope>
    <source>
        <strain evidence="6 7">KCCM 41400</strain>
    </source>
</reference>
<dbReference type="EMBL" id="CP026520">
    <property type="protein sequence ID" value="QAV18960.1"/>
    <property type="molecule type" value="Genomic_DNA"/>
</dbReference>
<dbReference type="InterPro" id="IPR036129">
    <property type="entry name" value="Glycerate_kinase_sf"/>
</dbReference>
<accession>A0A410WX98</accession>
<reference evidence="5 8" key="2">
    <citation type="submission" date="2022-05" db="EMBL/GenBank/DDBJ databases">
        <title>Genome Sequencing of Bee-Associated Microbes.</title>
        <authorList>
            <person name="Dunlap C."/>
        </authorList>
    </citation>
    <scope>NUCLEOTIDE SEQUENCE [LARGE SCALE GENOMIC DNA]</scope>
    <source>
        <strain evidence="5 8">NRRL B-23120</strain>
    </source>
</reference>
<evidence type="ECO:0000313" key="6">
    <source>
        <dbReference type="EMBL" id="QAV18960.1"/>
    </source>
</evidence>
<dbReference type="OrthoDB" id="9774290at2"/>
<evidence type="ECO:0000256" key="2">
    <source>
        <dbReference type="ARBA" id="ARBA00022679"/>
    </source>
</evidence>
<comment type="similarity">
    <text evidence="1 4">Belongs to the glycerate kinase type-1 family.</text>
</comment>
<protein>
    <submittedName>
        <fullName evidence="6">Glycerate kinase</fullName>
    </submittedName>
</protein>
<dbReference type="GeneID" id="95376169"/>
<evidence type="ECO:0000256" key="1">
    <source>
        <dbReference type="ARBA" id="ARBA00006284"/>
    </source>
</evidence>
<evidence type="ECO:0000313" key="7">
    <source>
        <dbReference type="Proteomes" id="UP000288943"/>
    </source>
</evidence>
<evidence type="ECO:0000313" key="5">
    <source>
        <dbReference type="EMBL" id="MCY9598426.1"/>
    </source>
</evidence>
<dbReference type="PANTHER" id="PTHR21599">
    <property type="entry name" value="GLYCERATE KINASE"/>
    <property type="match status" value="1"/>
</dbReference>
<gene>
    <name evidence="5" type="ORF">M5X16_22000</name>
    <name evidence="6" type="ORF">PC41400_15245</name>
</gene>
<proteinExistence type="inferred from homology"/>
<evidence type="ECO:0000256" key="3">
    <source>
        <dbReference type="ARBA" id="ARBA00022777"/>
    </source>
</evidence>
<dbReference type="InterPro" id="IPR018197">
    <property type="entry name" value="Glycerate_kinase_RE-like"/>
</dbReference>
<dbReference type="GO" id="GO:0031388">
    <property type="term" value="P:organic acid phosphorylation"/>
    <property type="evidence" value="ECO:0007669"/>
    <property type="project" value="UniProtKB-UniRule"/>
</dbReference>
<dbReference type="GO" id="GO:0008887">
    <property type="term" value="F:glycerate kinase activity"/>
    <property type="evidence" value="ECO:0007669"/>
    <property type="project" value="UniProtKB-UniRule"/>
</dbReference>
<dbReference type="InterPro" id="IPR004381">
    <property type="entry name" value="Glycerate_kinase"/>
</dbReference>
<keyword evidence="8" id="KW-1185">Reference proteome</keyword>
<dbReference type="Proteomes" id="UP000288943">
    <property type="component" value="Chromosome"/>
</dbReference>
<dbReference type="Pfam" id="PF02595">
    <property type="entry name" value="Gly_kinase"/>
    <property type="match status" value="1"/>
</dbReference>
<dbReference type="AlphaFoldDB" id="A0A410WX98"/>
<name>A0A410WX98_9BACL</name>
<dbReference type="PANTHER" id="PTHR21599:SF0">
    <property type="entry name" value="GLYCERATE KINASE"/>
    <property type="match status" value="1"/>
</dbReference>
<dbReference type="Gene3D" id="3.40.50.10350">
    <property type="entry name" value="Glycerate kinase, domain 1"/>
    <property type="match status" value="1"/>
</dbReference>
<evidence type="ECO:0000313" key="8">
    <source>
        <dbReference type="Proteomes" id="UP001527202"/>
    </source>
</evidence>
<dbReference type="PIRSF" id="PIRSF006078">
    <property type="entry name" value="GlxK"/>
    <property type="match status" value="1"/>
</dbReference>
<dbReference type="RefSeq" id="WP_042225647.1">
    <property type="nucleotide sequence ID" value="NZ_CP026520.1"/>
</dbReference>
<dbReference type="InterPro" id="IPR018193">
    <property type="entry name" value="Glyc_kinase_flavodox-like_fold"/>
</dbReference>
<dbReference type="NCBIfam" id="TIGR00045">
    <property type="entry name" value="glycerate kinase"/>
    <property type="match status" value="1"/>
</dbReference>
<organism evidence="6 7">
    <name type="scientific">Paenibacillus chitinolyticus</name>
    <dbReference type="NCBI Taxonomy" id="79263"/>
    <lineage>
        <taxon>Bacteria</taxon>
        <taxon>Bacillati</taxon>
        <taxon>Bacillota</taxon>
        <taxon>Bacilli</taxon>
        <taxon>Bacillales</taxon>
        <taxon>Paenibacillaceae</taxon>
        <taxon>Paenibacillus</taxon>
    </lineage>
</organism>
<dbReference type="Gene3D" id="3.90.1510.10">
    <property type="entry name" value="Glycerate kinase, domain 2"/>
    <property type="match status" value="1"/>
</dbReference>
<evidence type="ECO:0000256" key="4">
    <source>
        <dbReference type="PIRNR" id="PIRNR006078"/>
    </source>
</evidence>